<dbReference type="AlphaFoldDB" id="A0AA38WF63"/>
<feature type="region of interest" description="Disordered" evidence="5">
    <location>
        <begin position="114"/>
        <end position="192"/>
    </location>
</feature>
<evidence type="ECO:0000256" key="4">
    <source>
        <dbReference type="ARBA" id="ARBA00023125"/>
    </source>
</evidence>
<evidence type="ECO:0000313" key="8">
    <source>
        <dbReference type="Proteomes" id="UP001172457"/>
    </source>
</evidence>
<dbReference type="PANTHER" id="PTHR14493">
    <property type="entry name" value="UNKEMPT FAMILY MEMBER"/>
    <property type="match status" value="1"/>
</dbReference>
<evidence type="ECO:0000256" key="5">
    <source>
        <dbReference type="SAM" id="MobiDB-lite"/>
    </source>
</evidence>
<dbReference type="GO" id="GO:0003677">
    <property type="term" value="F:DNA binding"/>
    <property type="evidence" value="ECO:0007669"/>
    <property type="project" value="UniProtKB-KW"/>
</dbReference>
<dbReference type="InterPro" id="IPR057444">
    <property type="entry name" value="Znf-CCCH_AtC3H23-like"/>
</dbReference>
<dbReference type="InterPro" id="IPR045234">
    <property type="entry name" value="Unkempt-like"/>
</dbReference>
<evidence type="ECO:0000256" key="2">
    <source>
        <dbReference type="ARBA" id="ARBA00022771"/>
    </source>
</evidence>
<gene>
    <name evidence="7" type="ORF">OSB04_020377</name>
</gene>
<comment type="caution">
    <text evidence="7">The sequence shown here is derived from an EMBL/GenBank/DDBJ whole genome shotgun (WGS) entry which is preliminary data.</text>
</comment>
<dbReference type="PANTHER" id="PTHR14493:SF156">
    <property type="entry name" value="TRANSCRIPTION FACTOR C3H FAMILY"/>
    <property type="match status" value="1"/>
</dbReference>
<organism evidence="7 8">
    <name type="scientific">Centaurea solstitialis</name>
    <name type="common">yellow star-thistle</name>
    <dbReference type="NCBI Taxonomy" id="347529"/>
    <lineage>
        <taxon>Eukaryota</taxon>
        <taxon>Viridiplantae</taxon>
        <taxon>Streptophyta</taxon>
        <taxon>Embryophyta</taxon>
        <taxon>Tracheophyta</taxon>
        <taxon>Spermatophyta</taxon>
        <taxon>Magnoliopsida</taxon>
        <taxon>eudicotyledons</taxon>
        <taxon>Gunneridae</taxon>
        <taxon>Pentapetalae</taxon>
        <taxon>asterids</taxon>
        <taxon>campanulids</taxon>
        <taxon>Asterales</taxon>
        <taxon>Asteraceae</taxon>
        <taxon>Carduoideae</taxon>
        <taxon>Cardueae</taxon>
        <taxon>Centaureinae</taxon>
        <taxon>Centaurea</taxon>
    </lineage>
</organism>
<dbReference type="Pfam" id="PF25512">
    <property type="entry name" value="zf-CCCH_AtC3H23"/>
    <property type="match status" value="1"/>
</dbReference>
<dbReference type="EMBL" id="JARYMX010000005">
    <property type="protein sequence ID" value="KAJ9547834.1"/>
    <property type="molecule type" value="Genomic_DNA"/>
</dbReference>
<evidence type="ECO:0000256" key="3">
    <source>
        <dbReference type="ARBA" id="ARBA00022833"/>
    </source>
</evidence>
<keyword evidence="1" id="KW-0479">Metal-binding</keyword>
<evidence type="ECO:0000256" key="1">
    <source>
        <dbReference type="ARBA" id="ARBA00022723"/>
    </source>
</evidence>
<feature type="domain" description="AtC3H23-like CCCH zinc finger" evidence="6">
    <location>
        <begin position="90"/>
        <end position="119"/>
    </location>
</feature>
<proteinExistence type="predicted"/>
<keyword evidence="2" id="KW-0863">Zinc-finger</keyword>
<accession>A0AA38WF63</accession>
<dbReference type="GO" id="GO:0008270">
    <property type="term" value="F:zinc ion binding"/>
    <property type="evidence" value="ECO:0007669"/>
    <property type="project" value="UniProtKB-KW"/>
</dbReference>
<feature type="compositionally biased region" description="Low complexity" evidence="5">
    <location>
        <begin position="127"/>
        <end position="184"/>
    </location>
</feature>
<protein>
    <recommendedName>
        <fullName evidence="6">AtC3H23-like CCCH zinc finger domain-containing protein</fullName>
    </recommendedName>
</protein>
<evidence type="ECO:0000259" key="6">
    <source>
        <dbReference type="Pfam" id="PF25512"/>
    </source>
</evidence>
<dbReference type="Proteomes" id="UP001172457">
    <property type="component" value="Chromosome 5"/>
</dbReference>
<sequence>MIGDGNHHHGMMVQVPPWTTLIDDNNIPAAGISPFSPRSPNALTTIEDYAYFLRSDAALRRYLEDQDLEDGSGSGCTDFDITSEAYACDAFRMYEFKVRKCARGRSHDWTDCPYAHPARRHAGGTRGSTRTRAPRARSSARGTARRGTGASSRTACSSAGSTRTGTARSRARTARAAAGACASSRTRRSSSACRRRRRAVVVRRLGIVGGVAADVPDGRLGCAQPVVGVGDGQRYVDFAPPAAA</sequence>
<keyword evidence="4" id="KW-0238">DNA-binding</keyword>
<evidence type="ECO:0000313" key="7">
    <source>
        <dbReference type="EMBL" id="KAJ9547834.1"/>
    </source>
</evidence>
<keyword evidence="8" id="KW-1185">Reference proteome</keyword>
<name>A0AA38WF63_9ASTR</name>
<reference evidence="7" key="1">
    <citation type="submission" date="2023-03" db="EMBL/GenBank/DDBJ databases">
        <title>Chromosome-scale reference genome and RAD-based genetic map of yellow starthistle (Centaurea solstitialis) reveal putative structural variation and QTLs associated with invader traits.</title>
        <authorList>
            <person name="Reatini B."/>
            <person name="Cang F.A."/>
            <person name="Jiang Q."/>
            <person name="Mckibben M.T.W."/>
            <person name="Barker M.S."/>
            <person name="Rieseberg L.H."/>
            <person name="Dlugosch K.M."/>
        </authorList>
    </citation>
    <scope>NUCLEOTIDE SEQUENCE</scope>
    <source>
        <strain evidence="7">CAN-66</strain>
        <tissue evidence="7">Leaf</tissue>
    </source>
</reference>
<keyword evidence="3" id="KW-0862">Zinc</keyword>